<evidence type="ECO:0000256" key="11">
    <source>
        <dbReference type="SAM" id="SignalP"/>
    </source>
</evidence>
<keyword evidence="8" id="KW-0998">Cell outer membrane</keyword>
<keyword evidence="5" id="KW-0812">Transmembrane</keyword>
<dbReference type="Gene3D" id="2.40.160.50">
    <property type="entry name" value="membrane protein fhac: a member of the omp85/tpsb transporter family"/>
    <property type="match status" value="1"/>
</dbReference>
<dbReference type="InterPro" id="IPR039910">
    <property type="entry name" value="D15-like"/>
</dbReference>
<evidence type="ECO:0000313" key="16">
    <source>
        <dbReference type="Proteomes" id="UP000638188"/>
    </source>
</evidence>
<dbReference type="EMBL" id="BMFF01000004">
    <property type="protein sequence ID" value="GGD02944.1"/>
    <property type="molecule type" value="Genomic_DNA"/>
</dbReference>
<evidence type="ECO:0000256" key="10">
    <source>
        <dbReference type="ARBA" id="ARBA00093548"/>
    </source>
</evidence>
<gene>
    <name evidence="15" type="ORF">GCM10007418_22620</name>
</gene>
<evidence type="ECO:0000256" key="4">
    <source>
        <dbReference type="ARBA" id="ARBA00022452"/>
    </source>
</evidence>
<dbReference type="PANTHER" id="PTHR12815">
    <property type="entry name" value="SORTING AND ASSEMBLY MACHINERY SAMM50 PROTEIN FAMILY MEMBER"/>
    <property type="match status" value="1"/>
</dbReference>
<reference evidence="16" key="1">
    <citation type="journal article" date="2019" name="Int. J. Syst. Evol. Microbiol.">
        <title>The Global Catalogue of Microorganisms (GCM) 10K type strain sequencing project: providing services to taxonomists for standard genome sequencing and annotation.</title>
        <authorList>
            <consortium name="The Broad Institute Genomics Platform"/>
            <consortium name="The Broad Institute Genome Sequencing Center for Infectious Disease"/>
            <person name="Wu L."/>
            <person name="Ma J."/>
        </authorList>
    </citation>
    <scope>NUCLEOTIDE SEQUENCE [LARGE SCALE GENOMIC DNA]</scope>
    <source>
        <strain evidence="16">CGMCC 1.12482</strain>
    </source>
</reference>
<keyword evidence="16" id="KW-1185">Reference proteome</keyword>
<keyword evidence="6 11" id="KW-0732">Signal</keyword>
<dbReference type="Pfam" id="PF07244">
    <property type="entry name" value="POTRA"/>
    <property type="match status" value="1"/>
</dbReference>
<comment type="similarity">
    <text evidence="2">Belongs to the TamA family.</text>
</comment>
<evidence type="ECO:0000256" key="5">
    <source>
        <dbReference type="ARBA" id="ARBA00022692"/>
    </source>
</evidence>
<dbReference type="Pfam" id="PF01103">
    <property type="entry name" value="Omp85"/>
    <property type="match status" value="1"/>
</dbReference>
<dbReference type="PANTHER" id="PTHR12815:SF47">
    <property type="entry name" value="TRANSLOCATION AND ASSEMBLY MODULE SUBUNIT TAMA"/>
    <property type="match status" value="1"/>
</dbReference>
<dbReference type="InterPro" id="IPR010827">
    <property type="entry name" value="BamA/TamA_POTRA"/>
</dbReference>
<protein>
    <recommendedName>
        <fullName evidence="3">Translocation and assembly module subunit TamA</fullName>
    </recommendedName>
    <alternativeName>
        <fullName evidence="9">Autotransporter assembly factor TamA</fullName>
    </alternativeName>
</protein>
<feature type="domain" description="TamA POTRA" evidence="14">
    <location>
        <begin position="22"/>
        <end position="94"/>
    </location>
</feature>
<dbReference type="InterPro" id="IPR000184">
    <property type="entry name" value="Bac_surfAg_D15"/>
</dbReference>
<feature type="domain" description="Bacterial surface antigen (D15)" evidence="12">
    <location>
        <begin position="293"/>
        <end position="567"/>
    </location>
</feature>
<accession>A0ABQ1PST2</accession>
<keyword evidence="7" id="KW-0472">Membrane</keyword>
<dbReference type="InterPro" id="IPR035243">
    <property type="entry name" value="TamA_POTRA_Dom_1"/>
</dbReference>
<comment type="caution">
    <text evidence="15">The sequence shown here is derived from an EMBL/GenBank/DDBJ whole genome shotgun (WGS) entry which is preliminary data.</text>
</comment>
<evidence type="ECO:0000256" key="9">
    <source>
        <dbReference type="ARBA" id="ARBA00033063"/>
    </source>
</evidence>
<evidence type="ECO:0000256" key="8">
    <source>
        <dbReference type="ARBA" id="ARBA00023237"/>
    </source>
</evidence>
<keyword evidence="4" id="KW-1134">Transmembrane beta strand</keyword>
<dbReference type="Gene3D" id="3.10.20.310">
    <property type="entry name" value="membrane protein fhac"/>
    <property type="match status" value="3"/>
</dbReference>
<evidence type="ECO:0000313" key="15">
    <source>
        <dbReference type="EMBL" id="GGD02944.1"/>
    </source>
</evidence>
<evidence type="ECO:0000259" key="12">
    <source>
        <dbReference type="Pfam" id="PF01103"/>
    </source>
</evidence>
<comment type="subunit">
    <text evidence="10">Interacts with TamB to form the translocation and assembly module (TAM).</text>
</comment>
<evidence type="ECO:0000256" key="6">
    <source>
        <dbReference type="ARBA" id="ARBA00022729"/>
    </source>
</evidence>
<evidence type="ECO:0000256" key="3">
    <source>
        <dbReference type="ARBA" id="ARBA00015419"/>
    </source>
</evidence>
<dbReference type="Proteomes" id="UP000638188">
    <property type="component" value="Unassembled WGS sequence"/>
</dbReference>
<evidence type="ECO:0000256" key="7">
    <source>
        <dbReference type="ARBA" id="ARBA00023136"/>
    </source>
</evidence>
<feature type="signal peptide" evidence="11">
    <location>
        <begin position="1"/>
        <end position="19"/>
    </location>
</feature>
<evidence type="ECO:0000256" key="2">
    <source>
        <dbReference type="ARBA" id="ARBA00010248"/>
    </source>
</evidence>
<feature type="domain" description="POTRA" evidence="13">
    <location>
        <begin position="187"/>
        <end position="258"/>
    </location>
</feature>
<evidence type="ECO:0000259" key="14">
    <source>
        <dbReference type="Pfam" id="PF17243"/>
    </source>
</evidence>
<dbReference type="RefSeq" id="WP_150276927.1">
    <property type="nucleotide sequence ID" value="NZ_BMFF01000004.1"/>
</dbReference>
<dbReference type="Pfam" id="PF17243">
    <property type="entry name" value="POTRA_TamA_1"/>
    <property type="match status" value="1"/>
</dbReference>
<name>A0ABQ1PST2_9GAMM</name>
<evidence type="ECO:0000256" key="1">
    <source>
        <dbReference type="ARBA" id="ARBA00004442"/>
    </source>
</evidence>
<evidence type="ECO:0000259" key="13">
    <source>
        <dbReference type="Pfam" id="PF07244"/>
    </source>
</evidence>
<organism evidence="15 16">
    <name type="scientific">Halopseudomonas salina</name>
    <dbReference type="NCBI Taxonomy" id="1323744"/>
    <lineage>
        <taxon>Bacteria</taxon>
        <taxon>Pseudomonadati</taxon>
        <taxon>Pseudomonadota</taxon>
        <taxon>Gammaproteobacteria</taxon>
        <taxon>Pseudomonadales</taxon>
        <taxon>Pseudomonadaceae</taxon>
        <taxon>Halopseudomonas</taxon>
    </lineage>
</organism>
<sequence>MLRPLLLILLTFFSMAAHAGLEVNVEPENEQVEDNIQAFVGEVEASTRREMERLAGHSKEQAIDAAQALGYYQAEITHRITGNRTDPVLVLEVQLGEPVRLREVDIRVEGAGMGTEPFDLQGAQRGRLQPGDVLHHGHYEAIKSYMANQALRFGYFSGQFSQQRLLVNIEDNVADITLVYQTGERFRLGDVVFSETPFDDNLLQRMVDFRTGAPYDADLLAKLNRDLLASGYFENVLVSAPASRAEEGLIPVEVQIAERKPHSLGLGAGYSTDVGARGRISWTEHWVNARGHKRGAELELSLPRQALTGYYQIPLTHPQTNSVRFFGGWQNEDIDDIESQSFTVGAQHEKLLDSGWERIAGLRLEHERFSLGNDSGQSTLLIPGVSFQRTKSVGGIDPSRGYSLMLDLQGAKKGVVSDVDFARVFTTAKGLYTFEENHRFLARVGLGAVYTDDFEQIPPSLRFFAGGDQSVRGYDYRSLSPTDDSGERVGGRFLLDSSLEYQYEFIPKWRAATFVDHGNAMDSLAAARKTSVGVGIRWVSPVGPIRVDLAQSISDSDEGFRIHFSMGPEL</sequence>
<comment type="subcellular location">
    <subcellularLocation>
        <location evidence="1">Cell outer membrane</location>
    </subcellularLocation>
</comment>
<proteinExistence type="inferred from homology"/>
<feature type="chain" id="PRO_5045393890" description="Translocation and assembly module subunit TamA" evidence="11">
    <location>
        <begin position="20"/>
        <end position="570"/>
    </location>
</feature>